<name>A0A2J6WT28_9CHLR</name>
<dbReference type="CDD" id="cd00063">
    <property type="entry name" value="FN3"/>
    <property type="match status" value="1"/>
</dbReference>
<dbReference type="SUPFAM" id="SSF49265">
    <property type="entry name" value="Fibronectin type III"/>
    <property type="match status" value="1"/>
</dbReference>
<evidence type="ECO:0000259" key="1">
    <source>
        <dbReference type="PROSITE" id="PS50853"/>
    </source>
</evidence>
<dbReference type="InterPro" id="IPR016047">
    <property type="entry name" value="M23ase_b-sheet_dom"/>
</dbReference>
<dbReference type="PROSITE" id="PS50853">
    <property type="entry name" value="FN3"/>
    <property type="match status" value="1"/>
</dbReference>
<dbReference type="Proteomes" id="UP000243376">
    <property type="component" value="Unassembled WGS sequence"/>
</dbReference>
<dbReference type="SMART" id="SM00060">
    <property type="entry name" value="FN3"/>
    <property type="match status" value="1"/>
</dbReference>
<protein>
    <submittedName>
        <fullName evidence="2">Peptidase M23</fullName>
    </submittedName>
</protein>
<dbReference type="SUPFAM" id="SSF51261">
    <property type="entry name" value="Duplicated hybrid motif"/>
    <property type="match status" value="1"/>
</dbReference>
<dbReference type="Pfam" id="PF01551">
    <property type="entry name" value="Peptidase_M23"/>
    <property type="match status" value="1"/>
</dbReference>
<dbReference type="InterPro" id="IPR011055">
    <property type="entry name" value="Dup_hybrid_motif"/>
</dbReference>
<reference evidence="2 3" key="1">
    <citation type="submission" date="2018-01" db="EMBL/GenBank/DDBJ databases">
        <title>Metagenomic assembled genomes from two thermal pools in the Uzon Caldera, Kamchatka, Russia.</title>
        <authorList>
            <person name="Wilkins L."/>
            <person name="Ettinger C."/>
        </authorList>
    </citation>
    <scope>NUCLEOTIDE SEQUENCE [LARGE SCALE GENOMIC DNA]</scope>
    <source>
        <strain evidence="2">ZAV-02</strain>
    </source>
</reference>
<organism evidence="2 3">
    <name type="scientific">Chloroflexus aggregans</name>
    <dbReference type="NCBI Taxonomy" id="152260"/>
    <lineage>
        <taxon>Bacteria</taxon>
        <taxon>Bacillati</taxon>
        <taxon>Chloroflexota</taxon>
        <taxon>Chloroflexia</taxon>
        <taxon>Chloroflexales</taxon>
        <taxon>Chloroflexineae</taxon>
        <taxon>Chloroflexaceae</taxon>
        <taxon>Chloroflexus</taxon>
    </lineage>
</organism>
<dbReference type="InterPro" id="IPR003961">
    <property type="entry name" value="FN3_dom"/>
</dbReference>
<dbReference type="Gene3D" id="2.60.40.10">
    <property type="entry name" value="Immunoglobulins"/>
    <property type="match status" value="1"/>
</dbReference>
<dbReference type="GO" id="GO:0004222">
    <property type="term" value="F:metalloendopeptidase activity"/>
    <property type="evidence" value="ECO:0007669"/>
    <property type="project" value="TreeGrafter"/>
</dbReference>
<sequence>MSLHSTRRQYALRALGWLIAVMLTFVTRPWPVAAAPTLVLPTPPGEPWRIIQGYACGTHNGWDRYSLDLAQVNGPTYNAPIRAAAAGTLWHWEARSGTIILFHGDNFFTMYTHLSRPVTTERGYAFAVGDVLGYAGDRGSPGIPHLHFTAYTAGANGWSGRQSVPLRFAEGYDLPEIGGCNQHGGTILTAMSLQDPQVTFSSVALPAGWYNVDHQIDFSVTWGGGGLSQAWDSEPPADGPMFPGAYDGYARLSDMGEGWHTLYVRAWGPDGRQTLARYGPVGYDVSPPVLHITLSSSTIPANQSAILTWPAAIDPLSGVTGYRLYLGPDPDGESEWFEVEPRVLIPPLAPGTYVLRVKPIDNAGNVGAWQTVQTVVVTQHP</sequence>
<evidence type="ECO:0000313" key="3">
    <source>
        <dbReference type="Proteomes" id="UP000243376"/>
    </source>
</evidence>
<feature type="domain" description="Fibronectin type-III" evidence="1">
    <location>
        <begin position="288"/>
        <end position="381"/>
    </location>
</feature>
<evidence type="ECO:0000313" key="2">
    <source>
        <dbReference type="EMBL" id="PMP73765.1"/>
    </source>
</evidence>
<dbReference type="InterPro" id="IPR013783">
    <property type="entry name" value="Ig-like_fold"/>
</dbReference>
<gene>
    <name evidence="2" type="ORF">C0184_15775</name>
</gene>
<dbReference type="InterPro" id="IPR050570">
    <property type="entry name" value="Cell_wall_metabolism_enzyme"/>
</dbReference>
<accession>A0A2J6WT28</accession>
<dbReference type="AlphaFoldDB" id="A0A2J6WT28"/>
<dbReference type="PANTHER" id="PTHR21666">
    <property type="entry name" value="PEPTIDASE-RELATED"/>
    <property type="match status" value="1"/>
</dbReference>
<dbReference type="CDD" id="cd12797">
    <property type="entry name" value="M23_peptidase"/>
    <property type="match status" value="1"/>
</dbReference>
<proteinExistence type="predicted"/>
<dbReference type="PANTHER" id="PTHR21666:SF268">
    <property type="entry name" value="PEPTIDASE M23 DOMAIN-CONTAINING PROTEIN"/>
    <property type="match status" value="1"/>
</dbReference>
<dbReference type="Gene3D" id="2.70.70.10">
    <property type="entry name" value="Glucose Permease (Domain IIA)"/>
    <property type="match status" value="1"/>
</dbReference>
<dbReference type="EMBL" id="PNIQ01001057">
    <property type="protein sequence ID" value="PMP73765.1"/>
    <property type="molecule type" value="Genomic_DNA"/>
</dbReference>
<comment type="caution">
    <text evidence="2">The sequence shown here is derived from an EMBL/GenBank/DDBJ whole genome shotgun (WGS) entry which is preliminary data.</text>
</comment>
<dbReference type="InterPro" id="IPR036116">
    <property type="entry name" value="FN3_sf"/>
</dbReference>